<keyword evidence="6" id="KW-0931">ER-Golgi transport</keyword>
<keyword evidence="5" id="KW-0344">Guanine-nucleotide releasing factor</keyword>
<dbReference type="InterPro" id="IPR035999">
    <property type="entry name" value="Sec7_dom_sf"/>
</dbReference>
<comment type="subcellular location">
    <subcellularLocation>
        <location evidence="1">Cytoplasm</location>
        <location evidence="1">Cytosol</location>
    </subcellularLocation>
    <subcellularLocation>
        <location evidence="9">Endomembrane system</location>
        <topology evidence="9">Peripheral membrane protein</topology>
        <orientation evidence="9">Cytoplasmic side</orientation>
    </subcellularLocation>
</comment>
<dbReference type="InterPro" id="IPR023394">
    <property type="entry name" value="Sec7_C_sf"/>
</dbReference>
<dbReference type="SUPFAM" id="SSF48371">
    <property type="entry name" value="ARM repeat"/>
    <property type="match status" value="2"/>
</dbReference>
<evidence type="ECO:0000313" key="12">
    <source>
        <dbReference type="EMBL" id="RXI08913.1"/>
    </source>
</evidence>
<dbReference type="Pfam" id="PF01369">
    <property type="entry name" value="Sec7"/>
    <property type="match status" value="2"/>
</dbReference>
<protein>
    <recommendedName>
        <fullName evidence="11">SEC7 domain-containing protein</fullName>
    </recommendedName>
</protein>
<comment type="caution">
    <text evidence="12">The sequence shown here is derived from an EMBL/GenBank/DDBJ whole genome shotgun (WGS) entry which is preliminary data.</text>
</comment>
<dbReference type="FunFam" id="1.10.1000.11:FF:000010">
    <property type="entry name" value="ARF guanine-nucleotide exchange factor GNOM-like"/>
    <property type="match status" value="2"/>
</dbReference>
<dbReference type="InterPro" id="IPR016024">
    <property type="entry name" value="ARM-type_fold"/>
</dbReference>
<dbReference type="Pfam" id="PF12783">
    <property type="entry name" value="Sec7-like_HUS"/>
    <property type="match status" value="2"/>
</dbReference>
<dbReference type="PANTHER" id="PTHR10663">
    <property type="entry name" value="GUANYL-NUCLEOTIDE EXCHANGE FACTOR"/>
    <property type="match status" value="1"/>
</dbReference>
<feature type="region of interest" description="Disordered" evidence="10">
    <location>
        <begin position="1004"/>
        <end position="1023"/>
    </location>
</feature>
<dbReference type="SMART" id="SM00222">
    <property type="entry name" value="Sec7"/>
    <property type="match status" value="2"/>
</dbReference>
<accession>A0A498KVG2</accession>
<feature type="domain" description="SEC7" evidence="11">
    <location>
        <begin position="2147"/>
        <end position="2336"/>
    </location>
</feature>
<sequence length="3059" mass="341269">MAGAALISGNEYHICTFFFFISFVSSPRSLAGLLALPFFQTREAERSNPKLAVGLEPEGERKEPDWEVSGLGSQARLKAGLLEMGRLKLQTGIKAIEEEPEDCEAANSNKATLACIINSEIGSVLAVMRRNVRWGSRYISGDDQLEHSLIQSLKALRKQIFSWQHQWHTINPVVYLQPFLDVIRSDETGAPITGAALSSIYNILTLDVIDQNSVNVEDAMNLLVDAITSCRFEVTDPASEEVVLMKILQVLLACMKSKASVMLSNQHVCTIVNTCFRIVHQAGTKGELLQRIARHTMHELVRCIFSHLPDVHDTERALLNGSTTRKQEIAGLNNEYAFGSRQLENGNLSSGYDGQPLSTSPPSNASSGLVAPGIDESVLTVSTEKEAVQYDLHIMTEPYGVPCMVEIFHFLCSLLNVSEHMGVGPRSNTITFDEDVPLFALVMINSAIELGGSHIQNHPKLLSLVQDELFRNLMQFGLSTSPLILSMVCSIVLNLYHHLRTELKLQLEAFFSCVILRLAQSKYGASYQQQEVAMEVLVDFCRQKKFMVEMYANLDCDITCSNVFEELANLLSKSAFPVNCPLSSIHILALDGLIAVIQGMAERVGNGSVSAHTPVNLEEYTPFWMVKCDNYSDPSNWVPFVRRRKYIKRRLMIGADHFNRDPKKGLEFLQGTYLLPDKLDPQSVACFFRYTAGLDKNLVGDFLGNHDEFCVQVLHKFAGTFDFADMNLDTALRLFLETFRLPGESQKIQRVLEAFSERYYEQSPLILANKDAALLLSYSLIMLNTDQHNVQVKKKMTEEDFIRNNRHINGGSDLPREFLTELYHSICKNEIRTTPEQGAGYPEMTPSRWIDLMHKSKKNAPFIMSDSRAYLDHDMFAIMSGPTIAAISVVFDHAEHEEIYQTCIDGFLAVAKISACHHLEDVLDDLVVSLCKFTTLLNPSSVEEPVLAFGDDTKARMATVTVFTIANRYGDYIRTGWRNILDCILRLHKLGLLPARVASDAADESEFSADTGPGKPITNSLSSVHVSSIGTPRRSSGLMGRFSQLLSLETEEPRSQPTEQQLAAHQRTLQTIQKCHIDSIFTESKFLQAESLLQLARALNWAAGRPQKGNSSPEDEDTAVFCLELLIAITLNNRDRIDLLWQGVYEHISNIVQSTVMPCALVEKAVFGLLRICQRLLPYKENLADDLLKSLQLVLKLDARVADAYCEQITQEVSRLVKANASHIRSHGGWRTITSLLSITARHPEASESGFDALFFIMSEGTHLLPTNYALCVDASRQFAESRVGQVERSVCALDLIAGSVDCLARWAREAKQAVNEDEAVKMSLDIGEMWFRLVQALRKVCLDQREDVRNHALSLLQKCLTGVDGIPLPHGVWLQCFDVVIFTMLDDLLEIAQGHSQKDYRNMEGTLILAMKLLSKVFLQLLPGLSQLTTFCKLWLGVLSRMEKYMKVKVRGKKSEKLQDQVPELLKNTLLVMNLKGVLVQRSALGGDSLWELTWLHVNNIAPSLQSEVFPDQGSEQSATKLGENGGLVSEEKGNVLPTEMASTEVSGTAVYSPDKYYFLSKGSMCVWPPRRLLVNPSIFCTALFINMGRLKLQSGIQAIGEEPGECDATYPNHATLACIINSEIGTVLAVMRRNVRWGGRYMSGDDQLEHPLIQSLKALRKQIFSWKHHMHSVNPSEYLQPFLDVIRSDETGAPITGVALSSVYSILTLDVIDQNSLNVEDAMHLLVDAITGCRFEVTDPASEEVVLMKILQVLLACMKSKASIILTNQHVCTIVNTCFRIVHQAGTKGELLQRIARHTMHELVRCIFSHLPDVQPAERALPNGSNTINGEIAGKNNEHASGSRQLENGNMISEFDNQLLSTNPALNTSSGLVESGMDEKTAGASSGKEAGQYDVQLMAEPFGVPCMVEIFNFLCSLLNVVEHIGMGPRSNTIAFDEDVPLFALGLVNCAIELSGSSIRHHPKLLSLVQDELFQNLMQFGLSTSPLILSMVCSIVLNLYHHLRTELKLQLEAFFSCVILRLVQSRYGASYQQQEVAMEAVVDFCRQKTFMVEMYANLDCDITCNNVFEELANLLSKSAFPVSLPLSSIHILALDGLIAIIQGMAERAGNGSVSAVQAPPTNLDEYTPFWLMKCDNYSDPNHWVPFVRRRKHIKRRLMIGADHFNHDPKKGLEFLQGTHLLPDKLDPESVACFFRYTAGLDKNLVGDFLGNHDEFCIQVLNKFAGTFDFQDMHLDTALRLFLETFRLPGESQKIQRVLEAFSERYYEQSPQILANKDAALLLSYSIIMLNTDQHNVQVKKKMTEEDFIRNNRHINGGDDLPREFLSELYHSICKNEIRTTPEQGAGYPEMNPSRWIDLIHKSKKSAPFILSDTRAYLDQDMFAIMSGPTIAAISVVFDHAEHEEIYQTCIDGFLSVAKIAACYHLEDVLDDLVVSLCKFTTLLNPSSYEEPVIAFGDDPKARMSTVTVFTFANTYGDYIRTGWRNVLECILRLHKLGLLSAFVASEAAGDSESSADTGHGKPITNSLSSVPMPPVSTPRKSSGFMGRFSQLLSLDTEEPRSQPTEEELAAHQRTLQTIQKCHIDGIFSESKFLQAESLLQLAQALIWAGGRPQKGSSSPEDEDTAVFCLELLIAITLNNRDRIMLLWQIVYEHISNIVQSTVMPCALVEKAVFGLIQICQRLLPYKEDLADELLRSLQLVLKLDARVADAYCEQITQEVGRLVKANASHIRSPLGWRIVTSLLSITARHPEASEAGFDALFFIMSEGTHLLPANYVLCVDASRQFAESRVGEVERSVCALDLMAGSIDCLARWACDAKQSMNEEVALKMSQDIGQMWLRLVQGLRKVCLDQREEVRNHALSILRRCLTGVDGIPLPHGLWLQCFDMVIFTMLDDLLEIAQGHSPKEYRNMEGTLILALKLLSKVFLELLPELSQLTNFSKLWLGVLNRMENYMKVKVGGRKCEKLRDQVPELLKNTLLVMILRGVLVEKSDGGDDSLWELTWLHVNKIAPLLQSEISRDPILEQSDTKQQGESGRVSDATGTLIPTETAAAEGSSSGG</sequence>
<evidence type="ECO:0000256" key="4">
    <source>
        <dbReference type="ARBA" id="ARBA00022583"/>
    </source>
</evidence>
<dbReference type="Gene3D" id="1.10.220.20">
    <property type="match status" value="2"/>
</dbReference>
<dbReference type="Pfam" id="PF23325">
    <property type="entry name" value="TPR_28"/>
    <property type="match status" value="2"/>
</dbReference>
<evidence type="ECO:0000256" key="10">
    <source>
        <dbReference type="SAM" id="MobiDB-lite"/>
    </source>
</evidence>
<dbReference type="GO" id="GO:0005085">
    <property type="term" value="F:guanyl-nucleotide exchange factor activity"/>
    <property type="evidence" value="ECO:0007669"/>
    <property type="project" value="UniProtKB-KW"/>
</dbReference>
<dbReference type="EMBL" id="RDQH01000327">
    <property type="protein sequence ID" value="RXI08913.1"/>
    <property type="molecule type" value="Genomic_DNA"/>
</dbReference>
<evidence type="ECO:0000256" key="2">
    <source>
        <dbReference type="ARBA" id="ARBA00022448"/>
    </source>
</evidence>
<name>A0A498KVG2_MALDO</name>
<dbReference type="Proteomes" id="UP000290289">
    <property type="component" value="Chromosome 1"/>
</dbReference>
<evidence type="ECO:0000256" key="9">
    <source>
        <dbReference type="ARBA" id="ARBA00029433"/>
    </source>
</evidence>
<dbReference type="GO" id="GO:0032012">
    <property type="term" value="P:regulation of ARF protein signal transduction"/>
    <property type="evidence" value="ECO:0007669"/>
    <property type="project" value="InterPro"/>
</dbReference>
<evidence type="ECO:0000259" key="11">
    <source>
        <dbReference type="PROSITE" id="PS50190"/>
    </source>
</evidence>
<dbReference type="PROSITE" id="PS50190">
    <property type="entry name" value="SEC7"/>
    <property type="match status" value="2"/>
</dbReference>
<evidence type="ECO:0000313" key="13">
    <source>
        <dbReference type="Proteomes" id="UP000290289"/>
    </source>
</evidence>
<dbReference type="GO" id="GO:0012505">
    <property type="term" value="C:endomembrane system"/>
    <property type="evidence" value="ECO:0007669"/>
    <property type="project" value="UniProtKB-SubCell"/>
</dbReference>
<feature type="region of interest" description="Disordered" evidence="10">
    <location>
        <begin position="2511"/>
        <end position="2545"/>
    </location>
</feature>
<organism evidence="12 13">
    <name type="scientific">Malus domestica</name>
    <name type="common">Apple</name>
    <name type="synonym">Pyrus malus</name>
    <dbReference type="NCBI Taxonomy" id="3750"/>
    <lineage>
        <taxon>Eukaryota</taxon>
        <taxon>Viridiplantae</taxon>
        <taxon>Streptophyta</taxon>
        <taxon>Embryophyta</taxon>
        <taxon>Tracheophyta</taxon>
        <taxon>Spermatophyta</taxon>
        <taxon>Magnoliopsida</taxon>
        <taxon>eudicotyledons</taxon>
        <taxon>Gunneridae</taxon>
        <taxon>Pentapetalae</taxon>
        <taxon>rosids</taxon>
        <taxon>fabids</taxon>
        <taxon>Rosales</taxon>
        <taxon>Rosaceae</taxon>
        <taxon>Amygdaloideae</taxon>
        <taxon>Maleae</taxon>
        <taxon>Malus</taxon>
    </lineage>
</organism>
<feature type="region of interest" description="Disordered" evidence="10">
    <location>
        <begin position="3023"/>
        <end position="3059"/>
    </location>
</feature>
<dbReference type="CDD" id="cd00171">
    <property type="entry name" value="Sec7"/>
    <property type="match status" value="2"/>
</dbReference>
<dbReference type="STRING" id="3750.A0A498KVG2"/>
<evidence type="ECO:0000256" key="7">
    <source>
        <dbReference type="ARBA" id="ARBA00022927"/>
    </source>
</evidence>
<evidence type="ECO:0000256" key="8">
    <source>
        <dbReference type="ARBA" id="ARBA00023136"/>
    </source>
</evidence>
<keyword evidence="7" id="KW-0653">Protein transport</keyword>
<dbReference type="PANTHER" id="PTHR10663:SF388">
    <property type="entry name" value="GOLGI-SPECIFIC BREFELDIN A-RESISTANCE GUANINE NUCLEOTIDE EXCHANGE FACTOR 1"/>
    <property type="match status" value="1"/>
</dbReference>
<keyword evidence="13" id="KW-1185">Reference proteome</keyword>
<gene>
    <name evidence="12" type="ORF">DVH24_023057</name>
</gene>
<feature type="domain" description="SEC7" evidence="11">
    <location>
        <begin position="640"/>
        <end position="829"/>
    </location>
</feature>
<evidence type="ECO:0000256" key="6">
    <source>
        <dbReference type="ARBA" id="ARBA00022892"/>
    </source>
</evidence>
<dbReference type="SUPFAM" id="SSF48425">
    <property type="entry name" value="Sec7 domain"/>
    <property type="match status" value="2"/>
</dbReference>
<dbReference type="GO" id="GO:0005829">
    <property type="term" value="C:cytosol"/>
    <property type="evidence" value="ECO:0007669"/>
    <property type="project" value="UniProtKB-SubCell"/>
</dbReference>
<dbReference type="Gene3D" id="1.10.1000.11">
    <property type="entry name" value="Arf Nucleotide-binding Site Opener,domain 2"/>
    <property type="match status" value="2"/>
</dbReference>
<dbReference type="FunFam" id="1.10.220.20:FF:000005">
    <property type="entry name" value="ARF guanine-nucleotide exchange factor GNOM"/>
    <property type="match status" value="2"/>
</dbReference>
<evidence type="ECO:0000256" key="1">
    <source>
        <dbReference type="ARBA" id="ARBA00004514"/>
    </source>
</evidence>
<keyword evidence="2" id="KW-0813">Transport</keyword>
<evidence type="ECO:0000256" key="3">
    <source>
        <dbReference type="ARBA" id="ARBA00022490"/>
    </source>
</evidence>
<keyword evidence="8" id="KW-0472">Membrane</keyword>
<evidence type="ECO:0000256" key="5">
    <source>
        <dbReference type="ARBA" id="ARBA00022658"/>
    </source>
</evidence>
<dbReference type="InterPro" id="IPR032691">
    <property type="entry name" value="Mon2/Sec7/BIG1-like_HUS"/>
</dbReference>
<keyword evidence="4" id="KW-0254">Endocytosis</keyword>
<keyword evidence="3" id="KW-0963">Cytoplasm</keyword>
<proteinExistence type="predicted"/>
<dbReference type="InterPro" id="IPR056604">
    <property type="entry name" value="GBF1-like_TPR"/>
</dbReference>
<dbReference type="GO" id="GO:0015031">
    <property type="term" value="P:protein transport"/>
    <property type="evidence" value="ECO:0007669"/>
    <property type="project" value="UniProtKB-KW"/>
</dbReference>
<reference evidence="12 13" key="1">
    <citation type="submission" date="2018-10" db="EMBL/GenBank/DDBJ databases">
        <title>A high-quality apple genome assembly.</title>
        <authorList>
            <person name="Hu J."/>
        </authorList>
    </citation>
    <scope>NUCLEOTIDE SEQUENCE [LARGE SCALE GENOMIC DNA]</scope>
    <source>
        <strain evidence="13">cv. HFTH1</strain>
        <tissue evidence="12">Young leaf</tissue>
    </source>
</reference>
<dbReference type="InterPro" id="IPR000904">
    <property type="entry name" value="Sec7_dom"/>
</dbReference>
<dbReference type="GO" id="GO:0006897">
    <property type="term" value="P:endocytosis"/>
    <property type="evidence" value="ECO:0007669"/>
    <property type="project" value="UniProtKB-KW"/>
</dbReference>